<evidence type="ECO:0000313" key="2">
    <source>
        <dbReference type="EMBL" id="PTQ34787.1"/>
    </source>
</evidence>
<feature type="chain" id="PRO_5015316804" evidence="1">
    <location>
        <begin position="22"/>
        <end position="56"/>
    </location>
</feature>
<gene>
    <name evidence="2" type="ORF">MARPO_0076s0032</name>
</gene>
<protein>
    <submittedName>
        <fullName evidence="2">Uncharacterized protein</fullName>
    </submittedName>
</protein>
<dbReference type="Gramene" id="Mp7g07620.1">
    <property type="protein sequence ID" value="Mp7g07620.1.cds"/>
    <property type="gene ID" value="Mp7g07620"/>
</dbReference>
<keyword evidence="1" id="KW-0732">Signal</keyword>
<dbReference type="Proteomes" id="UP000244005">
    <property type="component" value="Unassembled WGS sequence"/>
</dbReference>
<keyword evidence="3" id="KW-1185">Reference proteome</keyword>
<proteinExistence type="predicted"/>
<feature type="signal peptide" evidence="1">
    <location>
        <begin position="1"/>
        <end position="21"/>
    </location>
</feature>
<accession>A0A2R6WLS8</accession>
<evidence type="ECO:0000256" key="1">
    <source>
        <dbReference type="SAM" id="SignalP"/>
    </source>
</evidence>
<dbReference type="EMBL" id="KZ772748">
    <property type="protein sequence ID" value="PTQ34787.1"/>
    <property type="molecule type" value="Genomic_DNA"/>
</dbReference>
<dbReference type="AlphaFoldDB" id="A0A2R6WLS8"/>
<evidence type="ECO:0000313" key="3">
    <source>
        <dbReference type="Proteomes" id="UP000244005"/>
    </source>
</evidence>
<organism evidence="2 3">
    <name type="scientific">Marchantia polymorpha</name>
    <name type="common">Common liverwort</name>
    <name type="synonym">Marchantia aquatica</name>
    <dbReference type="NCBI Taxonomy" id="3197"/>
    <lineage>
        <taxon>Eukaryota</taxon>
        <taxon>Viridiplantae</taxon>
        <taxon>Streptophyta</taxon>
        <taxon>Embryophyta</taxon>
        <taxon>Marchantiophyta</taxon>
        <taxon>Marchantiopsida</taxon>
        <taxon>Marchantiidae</taxon>
        <taxon>Marchantiales</taxon>
        <taxon>Marchantiaceae</taxon>
        <taxon>Marchantia</taxon>
    </lineage>
</organism>
<name>A0A2R6WLS8_MARPO</name>
<sequence length="56" mass="6163">MNESSPLCPVVPLALLCPILATKYHSSVNCNIVFARLLLFYLQGFSDGKRHGIAPF</sequence>
<reference evidence="3" key="1">
    <citation type="journal article" date="2017" name="Cell">
        <title>Insights into land plant evolution garnered from the Marchantia polymorpha genome.</title>
        <authorList>
            <person name="Bowman J.L."/>
            <person name="Kohchi T."/>
            <person name="Yamato K.T."/>
            <person name="Jenkins J."/>
            <person name="Shu S."/>
            <person name="Ishizaki K."/>
            <person name="Yamaoka S."/>
            <person name="Nishihama R."/>
            <person name="Nakamura Y."/>
            <person name="Berger F."/>
            <person name="Adam C."/>
            <person name="Aki S.S."/>
            <person name="Althoff F."/>
            <person name="Araki T."/>
            <person name="Arteaga-Vazquez M.A."/>
            <person name="Balasubrmanian S."/>
            <person name="Barry K."/>
            <person name="Bauer D."/>
            <person name="Boehm C.R."/>
            <person name="Briginshaw L."/>
            <person name="Caballero-Perez J."/>
            <person name="Catarino B."/>
            <person name="Chen F."/>
            <person name="Chiyoda S."/>
            <person name="Chovatia M."/>
            <person name="Davies K.M."/>
            <person name="Delmans M."/>
            <person name="Demura T."/>
            <person name="Dierschke T."/>
            <person name="Dolan L."/>
            <person name="Dorantes-Acosta A.E."/>
            <person name="Eklund D.M."/>
            <person name="Florent S.N."/>
            <person name="Flores-Sandoval E."/>
            <person name="Fujiyama A."/>
            <person name="Fukuzawa H."/>
            <person name="Galik B."/>
            <person name="Grimanelli D."/>
            <person name="Grimwood J."/>
            <person name="Grossniklaus U."/>
            <person name="Hamada T."/>
            <person name="Haseloff J."/>
            <person name="Hetherington A.J."/>
            <person name="Higo A."/>
            <person name="Hirakawa Y."/>
            <person name="Hundley H.N."/>
            <person name="Ikeda Y."/>
            <person name="Inoue K."/>
            <person name="Inoue S.I."/>
            <person name="Ishida S."/>
            <person name="Jia Q."/>
            <person name="Kakita M."/>
            <person name="Kanazawa T."/>
            <person name="Kawai Y."/>
            <person name="Kawashima T."/>
            <person name="Kennedy M."/>
            <person name="Kinose K."/>
            <person name="Kinoshita T."/>
            <person name="Kohara Y."/>
            <person name="Koide E."/>
            <person name="Komatsu K."/>
            <person name="Kopischke S."/>
            <person name="Kubo M."/>
            <person name="Kyozuka J."/>
            <person name="Lagercrantz U."/>
            <person name="Lin S.S."/>
            <person name="Lindquist E."/>
            <person name="Lipzen A.M."/>
            <person name="Lu C.W."/>
            <person name="De Luna E."/>
            <person name="Martienssen R.A."/>
            <person name="Minamino N."/>
            <person name="Mizutani M."/>
            <person name="Mizutani M."/>
            <person name="Mochizuki N."/>
            <person name="Monte I."/>
            <person name="Mosher R."/>
            <person name="Nagasaki H."/>
            <person name="Nakagami H."/>
            <person name="Naramoto S."/>
            <person name="Nishitani K."/>
            <person name="Ohtani M."/>
            <person name="Okamoto T."/>
            <person name="Okumura M."/>
            <person name="Phillips J."/>
            <person name="Pollak B."/>
            <person name="Reinders A."/>
            <person name="Rovekamp M."/>
            <person name="Sano R."/>
            <person name="Sawa S."/>
            <person name="Schmid M.W."/>
            <person name="Shirakawa M."/>
            <person name="Solano R."/>
            <person name="Spunde A."/>
            <person name="Suetsugu N."/>
            <person name="Sugano S."/>
            <person name="Sugiyama A."/>
            <person name="Sun R."/>
            <person name="Suzuki Y."/>
            <person name="Takenaka M."/>
            <person name="Takezawa D."/>
            <person name="Tomogane H."/>
            <person name="Tsuzuki M."/>
            <person name="Ueda T."/>
            <person name="Umeda M."/>
            <person name="Ward J.M."/>
            <person name="Watanabe Y."/>
            <person name="Yazaki K."/>
            <person name="Yokoyama R."/>
            <person name="Yoshitake Y."/>
            <person name="Yotsui I."/>
            <person name="Zachgo S."/>
            <person name="Schmutz J."/>
        </authorList>
    </citation>
    <scope>NUCLEOTIDE SEQUENCE [LARGE SCALE GENOMIC DNA]</scope>
    <source>
        <strain evidence="3">Tak-1</strain>
    </source>
</reference>